<comment type="caution">
    <text evidence="7">The sequence shown here is derived from an EMBL/GenBank/DDBJ whole genome shotgun (WGS) entry which is preliminary data.</text>
</comment>
<dbReference type="Gene3D" id="2.70.98.70">
    <property type="match status" value="1"/>
</dbReference>
<dbReference type="PANTHER" id="PTHR39210:SF1">
    <property type="entry name" value="HEPARIN-SULFATE LYASE"/>
    <property type="match status" value="1"/>
</dbReference>
<feature type="domain" description="Heparinase II/III-like C-terminal" evidence="5">
    <location>
        <begin position="389"/>
        <end position="615"/>
    </location>
</feature>
<dbReference type="Gene3D" id="1.50.10.100">
    <property type="entry name" value="Chondroitin AC/alginate lyase"/>
    <property type="match status" value="1"/>
</dbReference>
<keyword evidence="4 7" id="KW-0456">Lyase</keyword>
<name>A0A7X1AWT4_9BACT</name>
<dbReference type="InterPro" id="IPR012480">
    <property type="entry name" value="Hepar_II_III_C"/>
</dbReference>
<evidence type="ECO:0000256" key="3">
    <source>
        <dbReference type="ARBA" id="ARBA00022764"/>
    </source>
</evidence>
<dbReference type="InterPro" id="IPR031680">
    <property type="entry name" value="Hepar_II_III_N"/>
</dbReference>
<organism evidence="7 8">
    <name type="scientific">Puniceicoccus vermicola</name>
    <dbReference type="NCBI Taxonomy" id="388746"/>
    <lineage>
        <taxon>Bacteria</taxon>
        <taxon>Pseudomonadati</taxon>
        <taxon>Verrucomicrobiota</taxon>
        <taxon>Opitutia</taxon>
        <taxon>Puniceicoccales</taxon>
        <taxon>Puniceicoccaceae</taxon>
        <taxon>Puniceicoccus</taxon>
    </lineage>
</organism>
<evidence type="ECO:0000313" key="7">
    <source>
        <dbReference type="EMBL" id="MBC2601451.1"/>
    </source>
</evidence>
<dbReference type="SUPFAM" id="SSF48230">
    <property type="entry name" value="Chondroitin AC/alginate lyase"/>
    <property type="match status" value="1"/>
</dbReference>
<proteinExistence type="predicted"/>
<dbReference type="RefSeq" id="WP_185692164.1">
    <property type="nucleotide sequence ID" value="NZ_JACHVA010000053.1"/>
</dbReference>
<keyword evidence="2" id="KW-0732">Signal</keyword>
<dbReference type="GO" id="GO:0042597">
    <property type="term" value="C:periplasmic space"/>
    <property type="evidence" value="ECO:0007669"/>
    <property type="project" value="UniProtKB-SubCell"/>
</dbReference>
<dbReference type="GO" id="GO:0016829">
    <property type="term" value="F:lyase activity"/>
    <property type="evidence" value="ECO:0007669"/>
    <property type="project" value="UniProtKB-KW"/>
</dbReference>
<keyword evidence="3" id="KW-0574">Periplasm</keyword>
<evidence type="ECO:0000256" key="2">
    <source>
        <dbReference type="ARBA" id="ARBA00022729"/>
    </source>
</evidence>
<feature type="domain" description="Heparin-sulfate lyase N-terminal" evidence="6">
    <location>
        <begin position="45"/>
        <end position="354"/>
    </location>
</feature>
<gene>
    <name evidence="7" type="ORF">H5P30_06635</name>
</gene>
<keyword evidence="8" id="KW-1185">Reference proteome</keyword>
<evidence type="ECO:0000256" key="1">
    <source>
        <dbReference type="ARBA" id="ARBA00004418"/>
    </source>
</evidence>
<accession>A0A7X1AWT4</accession>
<evidence type="ECO:0000256" key="4">
    <source>
        <dbReference type="ARBA" id="ARBA00023239"/>
    </source>
</evidence>
<dbReference type="InterPro" id="IPR008929">
    <property type="entry name" value="Chondroitin_lyas"/>
</dbReference>
<sequence>MRRPIEIFRVSAVLLSLLCAGCGLRQEEAVRPENPNEVLLAELAESLNPEIEGLQPFFACWEEGDVAEAQEAVLTYFRNREIPEAALPEPLPTEQALLVSGLDAWRGSFTFQGVKGQAAEPDGPIDWEYQGPQGSNEWAWFLNRHAFFREMLLLYEVQGHEEFVNRLGDYLVDWFWKYPPPDRRSFSASWRALEAARRYVDSWLPVYAKLRGNPAFGDEAELAVIAGAARHANYLRDHHHFGGNHLVTEMMALAAISVVWPEFREAPGWLDYAEERSLEEMERQVYPDGAHKELANHYQWIAGSSFQRLYGILVGADAGDAADRIFPWMELIWDYYAWVTRPDGTGPLNNDSDLEPNAEQLLPLADFYFRPDWRYIATGGEEGERPAGLPSRVFPWAGQVILRTDWGPLGDWVFFDAGPFGTDHQQEDRLHVSASLMGKNLLVDSGRYVYRDDEWAEYFRGPRAHNVPTFDTYQRISPDPETFEPQKNLADFSGELLVASAKMPLREGESGPWSGTHSRKVALGPGFLWIVDYLDFAVPDQANFRWHFHPDLKLEKSPEGWVASDSEGPVAQWSVASNLTLTGKEVRGQSKGEIEGWYSPEYNERLPNSVLIFRTPAATSGVFAWLLVAEDADIDQAFLSVTDQGSRLEILSEGKLHEYSLEVD</sequence>
<protein>
    <submittedName>
        <fullName evidence="7">Alginate lyase family protein</fullName>
    </submittedName>
</protein>
<dbReference type="Proteomes" id="UP000525652">
    <property type="component" value="Unassembled WGS sequence"/>
</dbReference>
<comment type="subcellular location">
    <subcellularLocation>
        <location evidence="1">Periplasm</location>
    </subcellularLocation>
</comment>
<dbReference type="AlphaFoldDB" id="A0A7X1AWT4"/>
<evidence type="ECO:0000313" key="8">
    <source>
        <dbReference type="Proteomes" id="UP000525652"/>
    </source>
</evidence>
<dbReference type="PANTHER" id="PTHR39210">
    <property type="entry name" value="HEPARIN-SULFATE LYASE"/>
    <property type="match status" value="1"/>
</dbReference>
<evidence type="ECO:0000259" key="5">
    <source>
        <dbReference type="Pfam" id="PF07940"/>
    </source>
</evidence>
<evidence type="ECO:0000259" key="6">
    <source>
        <dbReference type="Pfam" id="PF16889"/>
    </source>
</evidence>
<dbReference type="EMBL" id="JACHVA010000053">
    <property type="protein sequence ID" value="MBC2601451.1"/>
    <property type="molecule type" value="Genomic_DNA"/>
</dbReference>
<dbReference type="Pfam" id="PF07940">
    <property type="entry name" value="Hepar_II_III_C"/>
    <property type="match status" value="1"/>
</dbReference>
<reference evidence="7 8" key="1">
    <citation type="submission" date="2020-07" db="EMBL/GenBank/DDBJ databases">
        <authorList>
            <person name="Feng X."/>
        </authorList>
    </citation>
    <scope>NUCLEOTIDE SEQUENCE [LARGE SCALE GENOMIC DNA]</scope>
    <source>
        <strain evidence="7 8">JCM14086</strain>
    </source>
</reference>
<dbReference type="Pfam" id="PF16889">
    <property type="entry name" value="Hepar_II_III_N"/>
    <property type="match status" value="1"/>
</dbReference>